<dbReference type="GO" id="GO:0003677">
    <property type="term" value="F:DNA binding"/>
    <property type="evidence" value="ECO:0007669"/>
    <property type="project" value="UniProtKB-KW"/>
</dbReference>
<dbReference type="CDD" id="cd10017">
    <property type="entry name" value="B3_DNA"/>
    <property type="match status" value="2"/>
</dbReference>
<evidence type="ECO:0000256" key="3">
    <source>
        <dbReference type="ARBA" id="ARBA00023125"/>
    </source>
</evidence>
<dbReference type="Proteomes" id="UP001457282">
    <property type="component" value="Unassembled WGS sequence"/>
</dbReference>
<dbReference type="InterPro" id="IPR015300">
    <property type="entry name" value="DNA-bd_pseudobarrel_sf"/>
</dbReference>
<comment type="subcellular location">
    <subcellularLocation>
        <location evidence="1">Nucleus</location>
    </subcellularLocation>
</comment>
<keyword evidence="3" id="KW-0238">DNA-binding</keyword>
<evidence type="ECO:0000256" key="6">
    <source>
        <dbReference type="SAM" id="MobiDB-lite"/>
    </source>
</evidence>
<evidence type="ECO:0000313" key="9">
    <source>
        <dbReference type="Proteomes" id="UP001457282"/>
    </source>
</evidence>
<dbReference type="PANTHER" id="PTHR31920:SF148">
    <property type="entry name" value="B3 DOMAIN-CONTAINING PROTEIN OS03G0621600"/>
    <property type="match status" value="1"/>
</dbReference>
<dbReference type="AlphaFoldDB" id="A0AAW1YN78"/>
<dbReference type="Pfam" id="PF02362">
    <property type="entry name" value="B3"/>
    <property type="match status" value="2"/>
</dbReference>
<keyword evidence="4" id="KW-0804">Transcription</keyword>
<gene>
    <name evidence="8" type="ORF">M0R45_005576</name>
</gene>
<dbReference type="SUPFAM" id="SSF101936">
    <property type="entry name" value="DNA-binding pseudobarrel domain"/>
    <property type="match status" value="2"/>
</dbReference>
<sequence>MARKRRPSFFKVLIGDFSDKLRIPPAFHKHFDGNVPQQSHLQTPAGTWLVDVKNCKDGFFFQKGWKQFVHDNGLKLGEFLIFQYAGNSKFYVDMYGRHGCKKEFVIAPRRSERPLEKGQGNEIRRTNASSKYVGSSTRHPKQGMDYQNLKGSAEENKTSQATVSIKSEPIDVELETAMDIDDSIRNTNVRETLSLQAEVVNRMQPSARKAANKYSSKHPFFRIVLTETYVNRGILHIPMTFVKNYIKIKKSTVKLQVSKRLWSVKWIHNYCSSRFSQGWTEFVRQNDLKMGDVCVFELIKTDDIVMKVSFFRCCS</sequence>
<dbReference type="PANTHER" id="PTHR31920">
    <property type="entry name" value="B3 DOMAIN-CONTAINING"/>
    <property type="match status" value="1"/>
</dbReference>
<evidence type="ECO:0000256" key="4">
    <source>
        <dbReference type="ARBA" id="ARBA00023163"/>
    </source>
</evidence>
<reference evidence="8 9" key="1">
    <citation type="journal article" date="2023" name="G3 (Bethesda)">
        <title>A chromosome-length genome assembly and annotation of blackberry (Rubus argutus, cv. 'Hillquist').</title>
        <authorList>
            <person name="Bruna T."/>
            <person name="Aryal R."/>
            <person name="Dudchenko O."/>
            <person name="Sargent D.J."/>
            <person name="Mead D."/>
            <person name="Buti M."/>
            <person name="Cavallini A."/>
            <person name="Hytonen T."/>
            <person name="Andres J."/>
            <person name="Pham M."/>
            <person name="Weisz D."/>
            <person name="Mascagni F."/>
            <person name="Usai G."/>
            <person name="Natali L."/>
            <person name="Bassil N."/>
            <person name="Fernandez G.E."/>
            <person name="Lomsadze A."/>
            <person name="Armour M."/>
            <person name="Olukolu B."/>
            <person name="Poorten T."/>
            <person name="Britton C."/>
            <person name="Davik J."/>
            <person name="Ashrafi H."/>
            <person name="Aiden E.L."/>
            <person name="Borodovsky M."/>
            <person name="Worthington M."/>
        </authorList>
    </citation>
    <scope>NUCLEOTIDE SEQUENCE [LARGE SCALE GENOMIC DNA]</scope>
    <source>
        <strain evidence="8">PI 553951</strain>
    </source>
</reference>
<evidence type="ECO:0000256" key="1">
    <source>
        <dbReference type="ARBA" id="ARBA00004123"/>
    </source>
</evidence>
<organism evidence="8 9">
    <name type="scientific">Rubus argutus</name>
    <name type="common">Southern blackberry</name>
    <dbReference type="NCBI Taxonomy" id="59490"/>
    <lineage>
        <taxon>Eukaryota</taxon>
        <taxon>Viridiplantae</taxon>
        <taxon>Streptophyta</taxon>
        <taxon>Embryophyta</taxon>
        <taxon>Tracheophyta</taxon>
        <taxon>Spermatophyta</taxon>
        <taxon>Magnoliopsida</taxon>
        <taxon>eudicotyledons</taxon>
        <taxon>Gunneridae</taxon>
        <taxon>Pentapetalae</taxon>
        <taxon>rosids</taxon>
        <taxon>fabids</taxon>
        <taxon>Rosales</taxon>
        <taxon>Rosaceae</taxon>
        <taxon>Rosoideae</taxon>
        <taxon>Rosoideae incertae sedis</taxon>
        <taxon>Rubus</taxon>
    </lineage>
</organism>
<keyword evidence="9" id="KW-1185">Reference proteome</keyword>
<feature type="region of interest" description="Disordered" evidence="6">
    <location>
        <begin position="113"/>
        <end position="146"/>
    </location>
</feature>
<comment type="caution">
    <text evidence="8">The sequence shown here is derived from an EMBL/GenBank/DDBJ whole genome shotgun (WGS) entry which is preliminary data.</text>
</comment>
<name>A0AAW1YN78_RUBAR</name>
<dbReference type="PROSITE" id="PS50863">
    <property type="entry name" value="B3"/>
    <property type="match status" value="2"/>
</dbReference>
<dbReference type="GO" id="GO:0005634">
    <property type="term" value="C:nucleus"/>
    <property type="evidence" value="ECO:0007669"/>
    <property type="project" value="UniProtKB-SubCell"/>
</dbReference>
<dbReference type="EMBL" id="JBEDUW010000001">
    <property type="protein sequence ID" value="KAK9950071.1"/>
    <property type="molecule type" value="Genomic_DNA"/>
</dbReference>
<evidence type="ECO:0000256" key="5">
    <source>
        <dbReference type="ARBA" id="ARBA00023242"/>
    </source>
</evidence>
<evidence type="ECO:0000313" key="8">
    <source>
        <dbReference type="EMBL" id="KAK9950071.1"/>
    </source>
</evidence>
<feature type="compositionally biased region" description="Polar residues" evidence="6">
    <location>
        <begin position="126"/>
        <end position="137"/>
    </location>
</feature>
<dbReference type="InterPro" id="IPR050655">
    <property type="entry name" value="Plant_B3_domain"/>
</dbReference>
<keyword evidence="2" id="KW-0805">Transcription regulation</keyword>
<feature type="domain" description="TF-B3" evidence="7">
    <location>
        <begin position="220"/>
        <end position="314"/>
    </location>
</feature>
<accession>A0AAW1YN78</accession>
<keyword evidence="5" id="KW-0539">Nucleus</keyword>
<protein>
    <recommendedName>
        <fullName evidence="7">TF-B3 domain-containing protein</fullName>
    </recommendedName>
</protein>
<dbReference type="Gene3D" id="2.40.330.10">
    <property type="entry name" value="DNA-binding pseudobarrel domain"/>
    <property type="match status" value="2"/>
</dbReference>
<feature type="domain" description="TF-B3" evidence="7">
    <location>
        <begin position="6"/>
        <end position="98"/>
    </location>
</feature>
<evidence type="ECO:0000256" key="2">
    <source>
        <dbReference type="ARBA" id="ARBA00023015"/>
    </source>
</evidence>
<evidence type="ECO:0000259" key="7">
    <source>
        <dbReference type="PROSITE" id="PS50863"/>
    </source>
</evidence>
<dbReference type="SMART" id="SM01019">
    <property type="entry name" value="B3"/>
    <property type="match status" value="2"/>
</dbReference>
<proteinExistence type="predicted"/>
<dbReference type="InterPro" id="IPR003340">
    <property type="entry name" value="B3_DNA-bd"/>
</dbReference>